<keyword evidence="2" id="KW-1185">Reference proteome</keyword>
<accession>A0ACB9VG39</accession>
<dbReference type="EMBL" id="CM043027">
    <property type="protein sequence ID" value="KAI4588489.1"/>
    <property type="molecule type" value="Genomic_DNA"/>
</dbReference>
<evidence type="ECO:0000313" key="2">
    <source>
        <dbReference type="Proteomes" id="UP001057279"/>
    </source>
</evidence>
<name>A0ACB9VG39_9CETA</name>
<dbReference type="Proteomes" id="UP001057279">
    <property type="component" value="Linkage Group LG02"/>
</dbReference>
<proteinExistence type="predicted"/>
<comment type="caution">
    <text evidence="1">The sequence shown here is derived from an EMBL/GenBank/DDBJ whole genome shotgun (WGS) entry which is preliminary data.</text>
</comment>
<evidence type="ECO:0000313" key="1">
    <source>
        <dbReference type="EMBL" id="KAI4588489.1"/>
    </source>
</evidence>
<organism evidence="1 2">
    <name type="scientific">Ovis ammon polii x Ovis aries</name>
    <dbReference type="NCBI Taxonomy" id="2918886"/>
    <lineage>
        <taxon>Eukaryota</taxon>
        <taxon>Metazoa</taxon>
        <taxon>Chordata</taxon>
        <taxon>Craniata</taxon>
        <taxon>Vertebrata</taxon>
        <taxon>Euteleostomi</taxon>
        <taxon>Mammalia</taxon>
        <taxon>Eutheria</taxon>
        <taxon>Laurasiatheria</taxon>
        <taxon>Artiodactyla</taxon>
        <taxon>Ruminantia</taxon>
        <taxon>Pecora</taxon>
        <taxon>Bovidae</taxon>
        <taxon>Caprinae</taxon>
        <taxon>Ovis</taxon>
    </lineage>
</organism>
<reference evidence="1" key="1">
    <citation type="submission" date="2022-03" db="EMBL/GenBank/DDBJ databases">
        <title>Genomic analyses of argali, domestic sheep and their hybrids provide insights into chromosomal evolution, heterosis and genetic basis of agronomic traits.</title>
        <authorList>
            <person name="Li M."/>
        </authorList>
    </citation>
    <scope>NUCLEOTIDE SEQUENCE</scope>
    <source>
        <strain evidence="1">F1 hybrid</strain>
    </source>
</reference>
<protein>
    <submittedName>
        <fullName evidence="1">Uncharacterized protein</fullName>
    </submittedName>
</protein>
<sequence>MPESLPCNKRSFAMRSRYNAVLLDARMRQKGCTEVVFRISTNLRITTIPKGNAQFIMNDLTTNSALTAKFLVSKFDLCNLIGLRQKRHVGSF</sequence>
<gene>
    <name evidence="1" type="ORF">MJG53_002897</name>
</gene>